<keyword evidence="1" id="KW-1133">Transmembrane helix</keyword>
<dbReference type="InterPro" id="IPR043502">
    <property type="entry name" value="DNA/RNA_pol_sf"/>
</dbReference>
<accession>A0AAV2GF31</accession>
<sequence>MCRDRLESWNSATFPNFGRQKAKIRRAISALEKMPRSPVVERQMWKLEDELVKIENDEENYWKQRSRPDWLKEADKNTNFFHKKASAGLVKRRRNMIRKLHDDSSRWYKGTDQLFDCFNNYYGLLFSAGDIPTSTPVLDVIPSTITMADNDDLLLWPVDREEVVGALKQMGRRKAPGVDGLSAFFFRKYWDIIGDTVVQTVTAIIEKEEMPMGLNHTLIALIPKVKQPKYPKEFRPISLCNILYKIAAKVLANRLKLLLNKVISQEHSAFVPGRFITDNVMVAFECFHSMKKKKKTKGPGVLRQKLIWQKHMIELRHFLAGVMRKMGFAERWVRVIMLCVSSFTYSTLINGHQSPKFAPSRGLQQGDPLSPYLFLLRAEVLSAYTSLVVREKRLHGFQPAIGASVVSHFFPLTIVYFLPLLRSRKAMYSRAS</sequence>
<dbReference type="Pfam" id="PF00078">
    <property type="entry name" value="RVT_1"/>
    <property type="match status" value="1"/>
</dbReference>
<dbReference type="EMBL" id="OZ034821">
    <property type="protein sequence ID" value="CAL1409320.1"/>
    <property type="molecule type" value="Genomic_DNA"/>
</dbReference>
<keyword evidence="4" id="KW-1185">Reference proteome</keyword>
<feature type="domain" description="Reverse transcriptase" evidence="2">
    <location>
        <begin position="226"/>
        <end position="378"/>
    </location>
</feature>
<evidence type="ECO:0000259" key="2">
    <source>
        <dbReference type="Pfam" id="PF00078"/>
    </source>
</evidence>
<evidence type="ECO:0000313" key="3">
    <source>
        <dbReference type="EMBL" id="CAL1409320.1"/>
    </source>
</evidence>
<keyword evidence="1" id="KW-0472">Membrane</keyword>
<feature type="transmembrane region" description="Helical" evidence="1">
    <location>
        <begin position="401"/>
        <end position="421"/>
    </location>
</feature>
<evidence type="ECO:0000256" key="1">
    <source>
        <dbReference type="SAM" id="Phobius"/>
    </source>
</evidence>
<dbReference type="InterPro" id="IPR052343">
    <property type="entry name" value="Retrotransposon-Effector_Assoc"/>
</dbReference>
<dbReference type="Proteomes" id="UP001497516">
    <property type="component" value="Chromosome 8"/>
</dbReference>
<reference evidence="3 4" key="1">
    <citation type="submission" date="2024-04" db="EMBL/GenBank/DDBJ databases">
        <authorList>
            <person name="Fracassetti M."/>
        </authorList>
    </citation>
    <scope>NUCLEOTIDE SEQUENCE [LARGE SCALE GENOMIC DNA]</scope>
</reference>
<evidence type="ECO:0000313" key="4">
    <source>
        <dbReference type="Proteomes" id="UP001497516"/>
    </source>
</evidence>
<proteinExistence type="predicted"/>
<name>A0AAV2GF31_9ROSI</name>
<protein>
    <recommendedName>
        <fullName evidence="2">Reverse transcriptase domain-containing protein</fullName>
    </recommendedName>
</protein>
<dbReference type="SUPFAM" id="SSF56672">
    <property type="entry name" value="DNA/RNA polymerases"/>
    <property type="match status" value="1"/>
</dbReference>
<dbReference type="AlphaFoldDB" id="A0AAV2GF31"/>
<dbReference type="PANTHER" id="PTHR46890:SF48">
    <property type="entry name" value="RNA-DIRECTED DNA POLYMERASE"/>
    <property type="match status" value="1"/>
</dbReference>
<keyword evidence="1" id="KW-0812">Transmembrane</keyword>
<organism evidence="3 4">
    <name type="scientific">Linum trigynum</name>
    <dbReference type="NCBI Taxonomy" id="586398"/>
    <lineage>
        <taxon>Eukaryota</taxon>
        <taxon>Viridiplantae</taxon>
        <taxon>Streptophyta</taxon>
        <taxon>Embryophyta</taxon>
        <taxon>Tracheophyta</taxon>
        <taxon>Spermatophyta</taxon>
        <taxon>Magnoliopsida</taxon>
        <taxon>eudicotyledons</taxon>
        <taxon>Gunneridae</taxon>
        <taxon>Pentapetalae</taxon>
        <taxon>rosids</taxon>
        <taxon>fabids</taxon>
        <taxon>Malpighiales</taxon>
        <taxon>Linaceae</taxon>
        <taxon>Linum</taxon>
    </lineage>
</organism>
<gene>
    <name evidence="3" type="ORF">LTRI10_LOCUS48827</name>
</gene>
<dbReference type="PANTHER" id="PTHR46890">
    <property type="entry name" value="NON-LTR RETROLELEMENT REVERSE TRANSCRIPTASE-LIKE PROTEIN-RELATED"/>
    <property type="match status" value="1"/>
</dbReference>
<dbReference type="InterPro" id="IPR000477">
    <property type="entry name" value="RT_dom"/>
</dbReference>